<dbReference type="OrthoDB" id="23063at10239"/>
<protein>
    <submittedName>
        <fullName evidence="1">Nonstructural protein</fullName>
    </submittedName>
</protein>
<accession>A0A1S5SHW6</accession>
<sequence length="269" mass="30890">MSSYLYDRPIIFRQSQEDCSVQYLAFNSFTDREVCVNNDMEIPVENYMASCAFRESLQDFYRAGTLPLKWGDEMPVNRVTKGSYRLMDGVIESLSRFSREDIIKSYLPNVQNALSWPLGYPTLDFIKACVMDTPLYTRKSTHATLIFRTGQPADCLDQSFVNSHRRIVMESVTRGFDVKTFTGQNLVRDIASLQCVRVLNAYQADLLYCGVSTELTKELSKLRIIHDGHPQNPLGNQRWIASPDSWDYRPNPDVELDFDLDISDSSEDE</sequence>
<name>A0A1S5SHW6_9VIRU</name>
<dbReference type="Proteomes" id="UP000201240">
    <property type="component" value="Genome"/>
</dbReference>
<dbReference type="KEGG" id="vg:31079643"/>
<dbReference type="RefSeq" id="YP_009346023.1">
    <property type="nucleotide sequence ID" value="NC_033839.1"/>
</dbReference>
<dbReference type="GeneID" id="31079643"/>
<keyword evidence="2" id="KW-1185">Reference proteome</keyword>
<organism evidence="1 2">
    <name type="scientific">Tapara virus</name>
    <dbReference type="NCBI Taxonomy" id="1926501"/>
    <lineage>
        <taxon>Viruses</taxon>
        <taxon>Riboviria</taxon>
        <taxon>Orthornavirae</taxon>
        <taxon>Negarnaviricota</taxon>
        <taxon>Polyploviricotina</taxon>
        <taxon>Bunyaviricetes</taxon>
        <taxon>Hareavirales</taxon>
        <taxon>Phenuiviridae</taxon>
        <taxon>Phlebovirus</taxon>
        <taxon>Phlebovirus taparaense</taxon>
    </lineage>
</organism>
<dbReference type="InterPro" id="IPR039434">
    <property type="entry name" value="NSs-like"/>
</dbReference>
<proteinExistence type="predicted"/>
<reference evidence="1 2" key="1">
    <citation type="journal article" date="2017" name="J. Gen. Virol.">
        <title>Characterization of the Bujaru, Frijoles and Tapara antigenic complexes into the Sandfly Fever group and two unclassified phleboviruses from Brazil.</title>
        <authorList>
            <person name="Vasconcelos P.F."/>
            <person name="Nunes Neto J.P."/>
            <person name="de Souza W.M."/>
            <person name="Acrani G.O."/>
            <person name="Romeiro M.F."/>
            <person name="Fumagalli M.J."/>
            <person name="Vieira C.L."/>
            <person name="Medeiros D.B."/>
            <person name="de Lima J.A."/>
            <person name="de Lima C.P."/>
            <person name="Cardoso J.F."/>
            <person name="Rodrigues S.G."/>
            <person name="Figueiredo L.T."/>
            <person name="da Silva S.P."/>
            <person name="Tesh R."/>
            <person name="Nunes M.R."/>
            <person name="Vasconcelos P.F."/>
        </authorList>
    </citation>
    <scope>NUCLEOTIDE SEQUENCE [LARGE SCALE GENOMIC DNA]</scope>
    <source>
        <strain evidence="1 2">BeAr413570</strain>
    </source>
</reference>
<evidence type="ECO:0000313" key="1">
    <source>
        <dbReference type="EMBL" id="API68894.1"/>
    </source>
</evidence>
<dbReference type="EMBL" id="KX611399">
    <property type="protein sequence ID" value="API68894.1"/>
    <property type="molecule type" value="Genomic_RNA"/>
</dbReference>
<evidence type="ECO:0000313" key="2">
    <source>
        <dbReference type="Proteomes" id="UP000201240"/>
    </source>
</evidence>
<dbReference type="Pfam" id="PF11073">
    <property type="entry name" value="NSs"/>
    <property type="match status" value="1"/>
</dbReference>